<proteinExistence type="predicted"/>
<dbReference type="RefSeq" id="WP_183750667.1">
    <property type="nucleotide sequence ID" value="NZ_JACICC010000001.1"/>
</dbReference>
<feature type="transmembrane region" description="Helical" evidence="1">
    <location>
        <begin position="12"/>
        <end position="31"/>
    </location>
</feature>
<comment type="caution">
    <text evidence="2">The sequence shown here is derived from an EMBL/GenBank/DDBJ whole genome shotgun (WGS) entry which is preliminary data.</text>
</comment>
<evidence type="ECO:0000256" key="1">
    <source>
        <dbReference type="SAM" id="Phobius"/>
    </source>
</evidence>
<feature type="transmembrane region" description="Helical" evidence="1">
    <location>
        <begin position="231"/>
        <end position="254"/>
    </location>
</feature>
<keyword evidence="1" id="KW-1133">Transmembrane helix</keyword>
<feature type="transmembrane region" description="Helical" evidence="1">
    <location>
        <begin position="159"/>
        <end position="182"/>
    </location>
</feature>
<keyword evidence="1" id="KW-0812">Transmembrane</keyword>
<keyword evidence="3" id="KW-1185">Reference proteome</keyword>
<keyword evidence="1" id="KW-0472">Membrane</keyword>
<sequence>MTASGPGNRRIAAIDFWRGLVLIVIFINHIPGNIVDRLTPRNFGFSDSTEAFVFIAGLSVALAWGRFTARGDTASVVDRAWRRTSLLYMVHLLLTFTAIALYANAFVLTGNESFLLDHGRDVIFEEPATALLGIVFLGHQLGYYNILPLYILLVFLSPFILFAVWRAPLISLAVSVAIYIVAQLPQVNLPSWPLPGLWAFNPFAWQFAFVAGMVIGVLWKRDKLSLPASRPLMIVSTVLVAFGAIVATDAFGFAPGLFAAVYGLGGFDKTDMSVMRFMHFLALAYLVTQLRVGEQMLRFQWGRSLALIGRHGLAVFALGSVLSSAGQIYTALTEGTRLASGTITGLVVVPAGIMCLYWFARFLESRSSRATATATVTTQTAT</sequence>
<dbReference type="Proteomes" id="UP000537592">
    <property type="component" value="Unassembled WGS sequence"/>
</dbReference>
<dbReference type="Pfam" id="PF10129">
    <property type="entry name" value="OpgC_C"/>
    <property type="match status" value="1"/>
</dbReference>
<reference evidence="2 3" key="1">
    <citation type="submission" date="2020-08" db="EMBL/GenBank/DDBJ databases">
        <title>Genomic Encyclopedia of Type Strains, Phase IV (KMG-IV): sequencing the most valuable type-strain genomes for metagenomic binning, comparative biology and taxonomic classification.</title>
        <authorList>
            <person name="Goeker M."/>
        </authorList>
    </citation>
    <scope>NUCLEOTIDE SEQUENCE [LARGE SCALE GENOMIC DNA]</scope>
    <source>
        <strain evidence="2 3">DSM 28760</strain>
    </source>
</reference>
<dbReference type="PIRSF" id="PIRSF028704">
    <property type="entry name" value="UPC028704"/>
    <property type="match status" value="1"/>
</dbReference>
<feature type="transmembrane region" description="Helical" evidence="1">
    <location>
        <begin position="338"/>
        <end position="359"/>
    </location>
</feature>
<evidence type="ECO:0000313" key="2">
    <source>
        <dbReference type="EMBL" id="MBB3808706.1"/>
    </source>
</evidence>
<gene>
    <name evidence="2" type="ORF">FHS81_000760</name>
</gene>
<dbReference type="AlphaFoldDB" id="A0A7W5Z273"/>
<feature type="transmembrane region" description="Helical" evidence="1">
    <location>
        <begin position="274"/>
        <end position="292"/>
    </location>
</feature>
<protein>
    <recommendedName>
        <fullName evidence="4">OpgC protein</fullName>
    </recommendedName>
</protein>
<accession>A0A7W5Z273</accession>
<dbReference type="PANTHER" id="PTHR38592">
    <property type="entry name" value="BLL4819 PROTEIN"/>
    <property type="match status" value="1"/>
</dbReference>
<feature type="transmembrane region" description="Helical" evidence="1">
    <location>
        <begin position="51"/>
        <end position="67"/>
    </location>
</feature>
<feature type="transmembrane region" description="Helical" evidence="1">
    <location>
        <begin position="88"/>
        <end position="108"/>
    </location>
</feature>
<organism evidence="2 3">
    <name type="scientific">Pseudochelatococcus contaminans</name>
    <dbReference type="NCBI Taxonomy" id="1538103"/>
    <lineage>
        <taxon>Bacteria</taxon>
        <taxon>Pseudomonadati</taxon>
        <taxon>Pseudomonadota</taxon>
        <taxon>Alphaproteobacteria</taxon>
        <taxon>Hyphomicrobiales</taxon>
        <taxon>Chelatococcaceae</taxon>
        <taxon>Pseudochelatococcus</taxon>
    </lineage>
</organism>
<feature type="transmembrane region" description="Helical" evidence="1">
    <location>
        <begin position="313"/>
        <end position="332"/>
    </location>
</feature>
<dbReference type="PANTHER" id="PTHR38592:SF3">
    <property type="entry name" value="BLL4819 PROTEIN"/>
    <property type="match status" value="1"/>
</dbReference>
<dbReference type="EMBL" id="JACICC010000001">
    <property type="protein sequence ID" value="MBB3808706.1"/>
    <property type="molecule type" value="Genomic_DNA"/>
</dbReference>
<evidence type="ECO:0000313" key="3">
    <source>
        <dbReference type="Proteomes" id="UP000537592"/>
    </source>
</evidence>
<dbReference type="InterPro" id="IPR014550">
    <property type="entry name" value="UCP028704_OpgC"/>
</dbReference>
<evidence type="ECO:0008006" key="4">
    <source>
        <dbReference type="Google" id="ProtNLM"/>
    </source>
</evidence>
<name>A0A7W5Z273_9HYPH</name>
<feature type="transmembrane region" description="Helical" evidence="1">
    <location>
        <begin position="202"/>
        <end position="219"/>
    </location>
</feature>